<name>A0ABU1YA84_9FLAO</name>
<dbReference type="RefSeq" id="WP_310281736.1">
    <property type="nucleotide sequence ID" value="NZ_JAVDWQ010000007.1"/>
</dbReference>
<keyword evidence="3" id="KW-1185">Reference proteome</keyword>
<protein>
    <recommendedName>
        <fullName evidence="4">DUF304 domain-containing protein</fullName>
    </recommendedName>
</protein>
<gene>
    <name evidence="2" type="ORF">J2W48_002506</name>
</gene>
<organism evidence="2 3">
    <name type="scientific">Flavobacterium piscis</name>
    <dbReference type="NCBI Taxonomy" id="1114874"/>
    <lineage>
        <taxon>Bacteria</taxon>
        <taxon>Pseudomonadati</taxon>
        <taxon>Bacteroidota</taxon>
        <taxon>Flavobacteriia</taxon>
        <taxon>Flavobacteriales</taxon>
        <taxon>Flavobacteriaceae</taxon>
        <taxon>Flavobacterium</taxon>
    </lineage>
</organism>
<evidence type="ECO:0000256" key="1">
    <source>
        <dbReference type="SAM" id="Phobius"/>
    </source>
</evidence>
<feature type="transmembrane region" description="Helical" evidence="1">
    <location>
        <begin position="47"/>
        <end position="72"/>
    </location>
</feature>
<keyword evidence="1" id="KW-1133">Transmembrane helix</keyword>
<keyword evidence="1" id="KW-0472">Membrane</keyword>
<dbReference type="Proteomes" id="UP001269081">
    <property type="component" value="Unassembled WGS sequence"/>
</dbReference>
<comment type="caution">
    <text evidence="2">The sequence shown here is derived from an EMBL/GenBank/DDBJ whole genome shotgun (WGS) entry which is preliminary data.</text>
</comment>
<dbReference type="EMBL" id="JAVDWQ010000007">
    <property type="protein sequence ID" value="MDR7210565.1"/>
    <property type="molecule type" value="Genomic_DNA"/>
</dbReference>
<keyword evidence="1" id="KW-0812">Transmembrane</keyword>
<reference evidence="2 3" key="1">
    <citation type="submission" date="2023-07" db="EMBL/GenBank/DDBJ databases">
        <title>Sorghum-associated microbial communities from plants grown in Nebraska, USA.</title>
        <authorList>
            <person name="Schachtman D."/>
        </authorList>
    </citation>
    <scope>NUCLEOTIDE SEQUENCE [LARGE SCALE GENOMIC DNA]</scope>
    <source>
        <strain evidence="2 3">4129</strain>
    </source>
</reference>
<proteinExistence type="predicted"/>
<accession>A0ABU1YA84</accession>
<sequence>MKTIKTNFDNTICLLPSIIFNNKKTINPFFISLLLIPFFLYSKDNQYFIYFALFALSILVLLFLIAPLKLILSSSGIQYHIFWKIKWSNFKSYTINNGTLTIKSKDGKEKTVKNLDKTISEKVDDFINEKINVTK</sequence>
<evidence type="ECO:0000313" key="2">
    <source>
        <dbReference type="EMBL" id="MDR7210565.1"/>
    </source>
</evidence>
<feature type="transmembrane region" description="Helical" evidence="1">
    <location>
        <begin position="25"/>
        <end position="41"/>
    </location>
</feature>
<evidence type="ECO:0000313" key="3">
    <source>
        <dbReference type="Proteomes" id="UP001269081"/>
    </source>
</evidence>
<evidence type="ECO:0008006" key="4">
    <source>
        <dbReference type="Google" id="ProtNLM"/>
    </source>
</evidence>